<reference evidence="3 4" key="1">
    <citation type="submission" date="2019-06" db="EMBL/GenBank/DDBJ databases">
        <title>Sequencing the genomes of 1000 actinobacteria strains.</title>
        <authorList>
            <person name="Klenk H.-P."/>
        </authorList>
    </citation>
    <scope>NUCLEOTIDE SEQUENCE [LARGE SCALE GENOMIC DNA]</scope>
    <source>
        <strain evidence="3 4">DSM 24617</strain>
    </source>
</reference>
<dbReference type="RefSeq" id="WP_343074628.1">
    <property type="nucleotide sequence ID" value="NZ_CAJTBP010000001.1"/>
</dbReference>
<feature type="transmembrane region" description="Helical" evidence="2">
    <location>
        <begin position="259"/>
        <end position="281"/>
    </location>
</feature>
<dbReference type="Proteomes" id="UP000318336">
    <property type="component" value="Unassembled WGS sequence"/>
</dbReference>
<accession>A0A542X8E0</accession>
<keyword evidence="2" id="KW-1133">Transmembrane helix</keyword>
<feature type="transmembrane region" description="Helical" evidence="2">
    <location>
        <begin position="214"/>
        <end position="239"/>
    </location>
</feature>
<evidence type="ECO:0000313" key="3">
    <source>
        <dbReference type="EMBL" id="TQL32117.1"/>
    </source>
</evidence>
<feature type="compositionally biased region" description="Polar residues" evidence="1">
    <location>
        <begin position="10"/>
        <end position="23"/>
    </location>
</feature>
<evidence type="ECO:0000256" key="2">
    <source>
        <dbReference type="SAM" id="Phobius"/>
    </source>
</evidence>
<dbReference type="EMBL" id="VFOK01000001">
    <property type="protein sequence ID" value="TQL32117.1"/>
    <property type="molecule type" value="Genomic_DNA"/>
</dbReference>
<name>A0A542X8E0_9MICO</name>
<gene>
    <name evidence="3" type="ORF">FB554_0232</name>
</gene>
<sequence>MSAALDRLKQQNAHEQPPQQLGSPATMEVLTSILTAVEAQNARLDRLAEQQKKLAGFVKVMDEETTRRLERIAAPASTSSPSSDVSARIASIESRQNEIASTLGEFARSLNGESLNAASRSLVAEAQKNHAATASAIEGLKAQAAANQKLVSQVGGAVQRIEKRTEERVEKAVEQVTGEASATMTANLDASNERAERIIAATAKLETRQLWSAAAAMCLALLPVVVVIAGLWMGIAGLITGAQWALDVNGSVWLGIGRWLVVGVGLAGASYGLFASVRWVAGLVETWKDRGLPKWPRWRK</sequence>
<proteinExistence type="predicted"/>
<feature type="region of interest" description="Disordered" evidence="1">
    <location>
        <begin position="1"/>
        <end position="24"/>
    </location>
</feature>
<dbReference type="AlphaFoldDB" id="A0A542X8E0"/>
<keyword evidence="2" id="KW-0812">Transmembrane</keyword>
<comment type="caution">
    <text evidence="3">The sequence shown here is derived from an EMBL/GenBank/DDBJ whole genome shotgun (WGS) entry which is preliminary data.</text>
</comment>
<evidence type="ECO:0000313" key="4">
    <source>
        <dbReference type="Proteomes" id="UP000318336"/>
    </source>
</evidence>
<organism evidence="3 4">
    <name type="scientific">Barrientosiimonas humi</name>
    <dbReference type="NCBI Taxonomy" id="999931"/>
    <lineage>
        <taxon>Bacteria</taxon>
        <taxon>Bacillati</taxon>
        <taxon>Actinomycetota</taxon>
        <taxon>Actinomycetes</taxon>
        <taxon>Micrococcales</taxon>
        <taxon>Dermacoccaceae</taxon>
        <taxon>Barrientosiimonas</taxon>
    </lineage>
</organism>
<keyword evidence="4" id="KW-1185">Reference proteome</keyword>
<keyword evidence="2" id="KW-0472">Membrane</keyword>
<evidence type="ECO:0000256" key="1">
    <source>
        <dbReference type="SAM" id="MobiDB-lite"/>
    </source>
</evidence>
<protein>
    <submittedName>
        <fullName evidence="3">Uncharacterized protein</fullName>
    </submittedName>
</protein>